<evidence type="ECO:0000256" key="2">
    <source>
        <dbReference type="ARBA" id="ARBA00023136"/>
    </source>
</evidence>
<dbReference type="Gene3D" id="2.60.40.10">
    <property type="entry name" value="Immunoglobulins"/>
    <property type="match status" value="1"/>
</dbReference>
<name>A0ABY7E8I6_MYAAR</name>
<evidence type="ECO:0000256" key="5">
    <source>
        <dbReference type="ARBA" id="ARBA00023319"/>
    </source>
</evidence>
<sequence>NIYNVTLLNYFTVRSQTLSGNGTSGGFTVNENASLELTCSTSFDDNNVVFAVRHLRFPMVITTVGYGLSGCVTEPIPPPYLSCSCVSRREYVCVIGAVTRARNGEVWFCVVPEGNLNDDFWDKTIVVTVGIISVYMVSPAGNTVSVIENTARQFRCETSAANPQAIVEWYKDNGTPYMTDDTEITTGKETDTSASGTLIVTIGKLTLTVQRNDHGVGVWCRATNGGAWLYSSSVALDVQFGPKKSDDGMYTCTATNQMTPTGSPGQTGNHSGTMHLNVQ</sequence>
<accession>A0ABY7E8I6</accession>
<evidence type="ECO:0000313" key="9">
    <source>
        <dbReference type="Proteomes" id="UP001164746"/>
    </source>
</evidence>
<dbReference type="Pfam" id="PF08205">
    <property type="entry name" value="C2-set_2"/>
    <property type="match status" value="1"/>
</dbReference>
<dbReference type="Proteomes" id="UP001164746">
    <property type="component" value="Chromosome 5"/>
</dbReference>
<organism evidence="8 9">
    <name type="scientific">Mya arenaria</name>
    <name type="common">Soft-shell clam</name>
    <dbReference type="NCBI Taxonomy" id="6604"/>
    <lineage>
        <taxon>Eukaryota</taxon>
        <taxon>Metazoa</taxon>
        <taxon>Spiralia</taxon>
        <taxon>Lophotrochozoa</taxon>
        <taxon>Mollusca</taxon>
        <taxon>Bivalvia</taxon>
        <taxon>Autobranchia</taxon>
        <taxon>Heteroconchia</taxon>
        <taxon>Euheterodonta</taxon>
        <taxon>Imparidentia</taxon>
        <taxon>Neoheterodontei</taxon>
        <taxon>Myida</taxon>
        <taxon>Myoidea</taxon>
        <taxon>Myidae</taxon>
        <taxon>Mya</taxon>
    </lineage>
</organism>
<dbReference type="EMBL" id="CP111016">
    <property type="protein sequence ID" value="WAR05142.1"/>
    <property type="molecule type" value="Genomic_DNA"/>
</dbReference>
<comment type="subcellular location">
    <subcellularLocation>
        <location evidence="1">Membrane</location>
        <topology evidence="1">Single-pass type I membrane protein</topology>
    </subcellularLocation>
</comment>
<dbReference type="InterPro" id="IPR007110">
    <property type="entry name" value="Ig-like_dom"/>
</dbReference>
<evidence type="ECO:0000313" key="8">
    <source>
        <dbReference type="EMBL" id="WAR05142.1"/>
    </source>
</evidence>
<keyword evidence="5" id="KW-0393">Immunoglobulin domain</keyword>
<evidence type="ECO:0000256" key="4">
    <source>
        <dbReference type="ARBA" id="ARBA00023180"/>
    </source>
</evidence>
<dbReference type="PANTHER" id="PTHR11640">
    <property type="entry name" value="NEPHRIN"/>
    <property type="match status" value="1"/>
</dbReference>
<keyword evidence="2" id="KW-0472">Membrane</keyword>
<dbReference type="PANTHER" id="PTHR11640:SF31">
    <property type="entry name" value="IRREGULAR CHIASM C-ROUGHEST PROTEIN-RELATED"/>
    <property type="match status" value="1"/>
</dbReference>
<dbReference type="InterPro" id="IPR036179">
    <property type="entry name" value="Ig-like_dom_sf"/>
</dbReference>
<gene>
    <name evidence="8" type="ORF">MAR_020511</name>
</gene>
<feature type="domain" description="Ig-like" evidence="7">
    <location>
        <begin position="139"/>
        <end position="263"/>
    </location>
</feature>
<dbReference type="SUPFAM" id="SSF48726">
    <property type="entry name" value="Immunoglobulin"/>
    <property type="match status" value="1"/>
</dbReference>
<dbReference type="PROSITE" id="PS50835">
    <property type="entry name" value="IG_LIKE"/>
    <property type="match status" value="1"/>
</dbReference>
<feature type="non-terminal residue" evidence="8">
    <location>
        <position position="1"/>
    </location>
</feature>
<proteinExistence type="predicted"/>
<evidence type="ECO:0000256" key="6">
    <source>
        <dbReference type="SAM" id="MobiDB-lite"/>
    </source>
</evidence>
<keyword evidence="3" id="KW-1015">Disulfide bond</keyword>
<dbReference type="InterPro" id="IPR013162">
    <property type="entry name" value="CD80_C2-set"/>
</dbReference>
<evidence type="ECO:0000259" key="7">
    <source>
        <dbReference type="PROSITE" id="PS50835"/>
    </source>
</evidence>
<evidence type="ECO:0000256" key="1">
    <source>
        <dbReference type="ARBA" id="ARBA00004479"/>
    </source>
</evidence>
<evidence type="ECO:0000256" key="3">
    <source>
        <dbReference type="ARBA" id="ARBA00023157"/>
    </source>
</evidence>
<feature type="region of interest" description="Disordered" evidence="6">
    <location>
        <begin position="257"/>
        <end position="279"/>
    </location>
</feature>
<keyword evidence="9" id="KW-1185">Reference proteome</keyword>
<feature type="non-terminal residue" evidence="8">
    <location>
        <position position="279"/>
    </location>
</feature>
<protein>
    <recommendedName>
        <fullName evidence="7">Ig-like domain-containing protein</fullName>
    </recommendedName>
</protein>
<dbReference type="InterPro" id="IPR051275">
    <property type="entry name" value="Cell_adhesion_signaling"/>
</dbReference>
<dbReference type="InterPro" id="IPR013783">
    <property type="entry name" value="Ig-like_fold"/>
</dbReference>
<reference evidence="8" key="1">
    <citation type="submission" date="2022-11" db="EMBL/GenBank/DDBJ databases">
        <title>Centuries of genome instability and evolution in soft-shell clam transmissible cancer (bioRxiv).</title>
        <authorList>
            <person name="Hart S.F.M."/>
            <person name="Yonemitsu M.A."/>
            <person name="Giersch R.M."/>
            <person name="Beal B.F."/>
            <person name="Arriagada G."/>
            <person name="Davis B.W."/>
            <person name="Ostrander E.A."/>
            <person name="Goff S.P."/>
            <person name="Metzger M.J."/>
        </authorList>
    </citation>
    <scope>NUCLEOTIDE SEQUENCE</scope>
    <source>
        <strain evidence="8">MELC-2E11</strain>
        <tissue evidence="8">Siphon/mantle</tissue>
    </source>
</reference>
<keyword evidence="4" id="KW-0325">Glycoprotein</keyword>